<keyword evidence="5 11" id="KW-0808">Transferase</keyword>
<keyword evidence="12" id="KW-1185">Reference proteome</keyword>
<dbReference type="GO" id="GO:0046872">
    <property type="term" value="F:metal ion binding"/>
    <property type="evidence" value="ECO:0007669"/>
    <property type="project" value="UniProtKB-KW"/>
</dbReference>
<reference evidence="11 12" key="1">
    <citation type="submission" date="2018-05" db="EMBL/GenBank/DDBJ databases">
        <title>Amnibacterium sp. M8JJ-5, whole genome shotgun sequence.</title>
        <authorList>
            <person name="Tuo L."/>
        </authorList>
    </citation>
    <scope>NUCLEOTIDE SEQUENCE [LARGE SCALE GENOMIC DNA]</scope>
    <source>
        <strain evidence="11 12">M8JJ-5</strain>
    </source>
</reference>
<comment type="cofactor">
    <cofactor evidence="1">
        <name>Mg(2+)</name>
        <dbReference type="ChEBI" id="CHEBI:18420"/>
    </cofactor>
</comment>
<proteinExistence type="predicted"/>
<evidence type="ECO:0000256" key="4">
    <source>
        <dbReference type="ARBA" id="ARBA00022630"/>
    </source>
</evidence>
<dbReference type="PANTHER" id="PTHR30040">
    <property type="entry name" value="THIAMINE BIOSYNTHESIS LIPOPROTEIN APBE"/>
    <property type="match status" value="1"/>
</dbReference>
<keyword evidence="4" id="KW-0285">Flavoprotein</keyword>
<dbReference type="EMBL" id="QEOP01000002">
    <property type="protein sequence ID" value="PVZ93913.1"/>
    <property type="molecule type" value="Genomic_DNA"/>
</dbReference>
<protein>
    <recommendedName>
        <fullName evidence="3">FAD:protein FMN transferase</fullName>
        <ecNumber evidence="2">2.7.1.180</ecNumber>
    </recommendedName>
    <alternativeName>
        <fullName evidence="9">Flavin transferase</fullName>
    </alternativeName>
</protein>
<comment type="catalytic activity">
    <reaction evidence="10">
        <text>L-threonyl-[protein] + FAD = FMN-L-threonyl-[protein] + AMP + H(+)</text>
        <dbReference type="Rhea" id="RHEA:36847"/>
        <dbReference type="Rhea" id="RHEA-COMP:11060"/>
        <dbReference type="Rhea" id="RHEA-COMP:11061"/>
        <dbReference type="ChEBI" id="CHEBI:15378"/>
        <dbReference type="ChEBI" id="CHEBI:30013"/>
        <dbReference type="ChEBI" id="CHEBI:57692"/>
        <dbReference type="ChEBI" id="CHEBI:74257"/>
        <dbReference type="ChEBI" id="CHEBI:456215"/>
        <dbReference type="EC" id="2.7.1.180"/>
    </reaction>
</comment>
<dbReference type="EC" id="2.7.1.180" evidence="2"/>
<evidence type="ECO:0000256" key="1">
    <source>
        <dbReference type="ARBA" id="ARBA00001946"/>
    </source>
</evidence>
<evidence type="ECO:0000256" key="7">
    <source>
        <dbReference type="ARBA" id="ARBA00022827"/>
    </source>
</evidence>
<accession>A0A2V1HMR9</accession>
<dbReference type="Gene3D" id="3.10.520.10">
    <property type="entry name" value="ApbE-like domains"/>
    <property type="match status" value="1"/>
</dbReference>
<dbReference type="AlphaFoldDB" id="A0A2V1HMR9"/>
<dbReference type="InterPro" id="IPR024932">
    <property type="entry name" value="ApbE"/>
</dbReference>
<keyword evidence="6" id="KW-0479">Metal-binding</keyword>
<dbReference type="RefSeq" id="WP_116756427.1">
    <property type="nucleotide sequence ID" value="NZ_JBHUEX010000001.1"/>
</dbReference>
<dbReference type="GO" id="GO:0016740">
    <property type="term" value="F:transferase activity"/>
    <property type="evidence" value="ECO:0007669"/>
    <property type="project" value="UniProtKB-KW"/>
</dbReference>
<evidence type="ECO:0000256" key="8">
    <source>
        <dbReference type="ARBA" id="ARBA00022842"/>
    </source>
</evidence>
<evidence type="ECO:0000313" key="12">
    <source>
        <dbReference type="Proteomes" id="UP000244893"/>
    </source>
</evidence>
<evidence type="ECO:0000256" key="6">
    <source>
        <dbReference type="ARBA" id="ARBA00022723"/>
    </source>
</evidence>
<comment type="caution">
    <text evidence="11">The sequence shown here is derived from an EMBL/GenBank/DDBJ whole genome shotgun (WGS) entry which is preliminary data.</text>
</comment>
<gene>
    <name evidence="11" type="ORF">DDQ50_09065</name>
</gene>
<name>A0A2V1HMR9_9MICO</name>
<dbReference type="Proteomes" id="UP000244893">
    <property type="component" value="Unassembled WGS sequence"/>
</dbReference>
<dbReference type="OrthoDB" id="3728306at2"/>
<sequence length="295" mass="31218">MPAADRRHHTLRFDAIGTAWQIDSDVLLAPHQTREVHDLVERFDLAYSRFRADSLVTRLAEHGGSVTFPADLPPLVEVYDALFDATDGAMTPLVGLSLERLGYDAGYSLTPSGDPIASLDWRSGVAVDGSTVTATAPVLIDFGAAGKGYLVDLVAGLLARLGLPRVTIDASGDLLHRAEGPLRVALEHPYDPSTAIGVLEIGGGAICGSATNRRAWGSGLHHVLDGLTGLPVDEVAATWAVADDALHADALATALFFADADTLAGRTGWRFEAVRMFTDGRVETTPGLPGEVFTR</sequence>
<evidence type="ECO:0000256" key="3">
    <source>
        <dbReference type="ARBA" id="ARBA00016337"/>
    </source>
</evidence>
<evidence type="ECO:0000313" key="11">
    <source>
        <dbReference type="EMBL" id="PVZ93913.1"/>
    </source>
</evidence>
<dbReference type="SUPFAM" id="SSF143631">
    <property type="entry name" value="ApbE-like"/>
    <property type="match status" value="1"/>
</dbReference>
<dbReference type="PANTHER" id="PTHR30040:SF2">
    <property type="entry name" value="FAD:PROTEIN FMN TRANSFERASE"/>
    <property type="match status" value="1"/>
</dbReference>
<evidence type="ECO:0000256" key="5">
    <source>
        <dbReference type="ARBA" id="ARBA00022679"/>
    </source>
</evidence>
<keyword evidence="8" id="KW-0460">Magnesium</keyword>
<organism evidence="11 12">
    <name type="scientific">Amnibacterium flavum</name>
    <dbReference type="NCBI Taxonomy" id="2173173"/>
    <lineage>
        <taxon>Bacteria</taxon>
        <taxon>Bacillati</taxon>
        <taxon>Actinomycetota</taxon>
        <taxon>Actinomycetes</taxon>
        <taxon>Micrococcales</taxon>
        <taxon>Microbacteriaceae</taxon>
        <taxon>Amnibacterium</taxon>
    </lineage>
</organism>
<keyword evidence="7" id="KW-0274">FAD</keyword>
<dbReference type="InterPro" id="IPR003374">
    <property type="entry name" value="ApbE-like_sf"/>
</dbReference>
<evidence type="ECO:0000256" key="2">
    <source>
        <dbReference type="ARBA" id="ARBA00011955"/>
    </source>
</evidence>
<dbReference type="Pfam" id="PF02424">
    <property type="entry name" value="ApbE"/>
    <property type="match status" value="1"/>
</dbReference>
<evidence type="ECO:0000256" key="9">
    <source>
        <dbReference type="ARBA" id="ARBA00031306"/>
    </source>
</evidence>
<evidence type="ECO:0000256" key="10">
    <source>
        <dbReference type="ARBA" id="ARBA00048540"/>
    </source>
</evidence>